<dbReference type="GeneTree" id="ENSGT00940000154494"/>
<dbReference type="InterPro" id="IPR016050">
    <property type="entry name" value="Proteasome_bsu_CS"/>
</dbReference>
<dbReference type="Pfam" id="PF00089">
    <property type="entry name" value="Trypsin"/>
    <property type="match status" value="1"/>
</dbReference>
<reference evidence="9" key="1">
    <citation type="submission" date="2019-03" db="UniProtKB">
        <authorList>
            <consortium name="Ensembl"/>
        </authorList>
    </citation>
    <scope>IDENTIFICATION</scope>
</reference>
<keyword evidence="3" id="KW-0964">Secreted</keyword>
<dbReference type="CDD" id="cd00190">
    <property type="entry name" value="Tryp_SPc"/>
    <property type="match status" value="1"/>
</dbReference>
<dbReference type="PROSITE" id="PS00134">
    <property type="entry name" value="TRYPSIN_HIS"/>
    <property type="match status" value="1"/>
</dbReference>
<organism evidence="9">
    <name type="scientific">Ursus maritimus</name>
    <name type="common">Polar bear</name>
    <name type="synonym">Thalarctos maritimus</name>
    <dbReference type="NCBI Taxonomy" id="29073"/>
    <lineage>
        <taxon>Eukaryota</taxon>
        <taxon>Metazoa</taxon>
        <taxon>Chordata</taxon>
        <taxon>Craniata</taxon>
        <taxon>Vertebrata</taxon>
        <taxon>Euteleostomi</taxon>
        <taxon>Mammalia</taxon>
        <taxon>Eutheria</taxon>
        <taxon>Laurasiatheria</taxon>
        <taxon>Carnivora</taxon>
        <taxon>Caniformia</taxon>
        <taxon>Ursidae</taxon>
        <taxon>Ursus</taxon>
    </lineage>
</organism>
<dbReference type="Gene3D" id="3.60.20.10">
    <property type="entry name" value="Glutamine Phosphoribosylpyrophosphate, subunit 1, domain 1"/>
    <property type="match status" value="1"/>
</dbReference>
<dbReference type="InterPro" id="IPR001314">
    <property type="entry name" value="Peptidase_S1A"/>
</dbReference>
<dbReference type="InterPro" id="IPR043504">
    <property type="entry name" value="Peptidase_S1_PA_chymotrypsin"/>
</dbReference>
<proteinExistence type="predicted"/>
<dbReference type="PRINTS" id="PR00722">
    <property type="entry name" value="CHYMOTRYPSIN"/>
</dbReference>
<dbReference type="Gene3D" id="2.40.10.10">
    <property type="entry name" value="Trypsin-like serine proteases"/>
    <property type="match status" value="1"/>
</dbReference>
<keyword evidence="6" id="KW-0378">Hydrolase</keyword>
<dbReference type="PANTHER" id="PTHR24250:SF66">
    <property type="entry name" value="CHYMOTRYPSIN-LIKE PROTEASE CTRL-1"/>
    <property type="match status" value="1"/>
</dbReference>
<dbReference type="GO" id="GO:0051603">
    <property type="term" value="P:proteolysis involved in protein catabolic process"/>
    <property type="evidence" value="ECO:0007669"/>
    <property type="project" value="InterPro"/>
</dbReference>
<dbReference type="InterPro" id="IPR029055">
    <property type="entry name" value="Ntn_hydrolases_N"/>
</dbReference>
<evidence type="ECO:0000313" key="9">
    <source>
        <dbReference type="Ensembl" id="ENSUMAP00000026875"/>
    </source>
</evidence>
<keyword evidence="6" id="KW-0720">Serine protease</keyword>
<dbReference type="FunFam" id="2.40.10.10:FF:000038">
    <property type="entry name" value="Serine protease"/>
    <property type="match status" value="1"/>
</dbReference>
<keyword evidence="4" id="KW-0647">Proteasome</keyword>
<gene>
    <name evidence="9" type="primary">PSMB10</name>
</gene>
<evidence type="ECO:0000256" key="3">
    <source>
        <dbReference type="ARBA" id="ARBA00022525"/>
    </source>
</evidence>
<dbReference type="PANTHER" id="PTHR24250">
    <property type="entry name" value="CHYMOTRYPSIN-RELATED"/>
    <property type="match status" value="1"/>
</dbReference>
<evidence type="ECO:0000256" key="5">
    <source>
        <dbReference type="ARBA" id="ARBA00023157"/>
    </source>
</evidence>
<name>A0A452V0A7_URSMA</name>
<keyword evidence="2" id="KW-0963">Cytoplasm</keyword>
<dbReference type="InterPro" id="IPR018114">
    <property type="entry name" value="TRYPSIN_HIS"/>
</dbReference>
<evidence type="ECO:0000256" key="7">
    <source>
        <dbReference type="SAM" id="MobiDB-lite"/>
    </source>
</evidence>
<feature type="compositionally biased region" description="Basic and acidic residues" evidence="7">
    <location>
        <begin position="9"/>
        <end position="20"/>
    </location>
</feature>
<dbReference type="PROSITE" id="PS50240">
    <property type="entry name" value="TRYPSIN_DOM"/>
    <property type="match status" value="1"/>
</dbReference>
<dbReference type="PROSITE" id="PS00135">
    <property type="entry name" value="TRYPSIN_SER"/>
    <property type="match status" value="1"/>
</dbReference>
<dbReference type="SUPFAM" id="SSF50494">
    <property type="entry name" value="Trypsin-like serine proteases"/>
    <property type="match status" value="1"/>
</dbReference>
<sequence length="452" mass="48767">MTGASHALRKGESEREKRQTGQEGCLTENLALAFLPRRWSHVDPQPLDHPAHLEMLKPAFELRRGFSFENCQRNASLERVLPGLRIPQAHKTGTTIAGLVFRDGVILGADTRATNDSVVIDKSCEKIHFIAPKIYCCGAGVAADAEMTTRMAASNMELHSLSTGREPRVATVTRVIRQTLFRYRGHVGASLIVGGVDLTGPQLYSVHPHGSYSRLPFTALGSGQDAALAVLEDRFQPNMKDRSGFHFCGGSLISQSWVVTAAHCNVSPGRHVVVLGEYDRSSNAEPLQVLSISKAITHPSWNPATLNNDLTLLKLASPAQYTNRISPVCLASPDEVLPAGLKCATTGWGRLSGVGNTTPARLQQVALPLVTVNQCRQYWGSRITDSMICAGGAGASSCQGDSGGPLVCQKGNTWVLIGIVSWGTSNCNVRQPAIYTRVSKFSAWINQVVAYN</sequence>
<dbReference type="SMART" id="SM00020">
    <property type="entry name" value="Tryp_SPc"/>
    <property type="match status" value="1"/>
</dbReference>
<evidence type="ECO:0000256" key="6">
    <source>
        <dbReference type="RuleBase" id="RU363034"/>
    </source>
</evidence>
<dbReference type="GO" id="GO:0005839">
    <property type="term" value="C:proteasome core complex"/>
    <property type="evidence" value="ECO:0007669"/>
    <property type="project" value="InterPro"/>
</dbReference>
<dbReference type="Ensembl" id="ENSUMAT00000031806.1">
    <property type="protein sequence ID" value="ENSUMAP00000026875.1"/>
    <property type="gene ID" value="ENSUMAG00000019563.1"/>
</dbReference>
<dbReference type="GO" id="GO:0004252">
    <property type="term" value="F:serine-type endopeptidase activity"/>
    <property type="evidence" value="ECO:0007669"/>
    <property type="project" value="InterPro"/>
</dbReference>
<dbReference type="InterPro" id="IPR023333">
    <property type="entry name" value="Proteasome_suB-type"/>
</dbReference>
<dbReference type="PROSITE" id="PS00854">
    <property type="entry name" value="PROTEASOME_BETA_1"/>
    <property type="match status" value="1"/>
</dbReference>
<feature type="domain" description="Peptidase S1" evidence="8">
    <location>
        <begin position="192"/>
        <end position="450"/>
    </location>
</feature>
<evidence type="ECO:0000259" key="8">
    <source>
        <dbReference type="PROSITE" id="PS50240"/>
    </source>
</evidence>
<protein>
    <submittedName>
        <fullName evidence="9">Proteasome 20S subunit beta 10</fullName>
    </submittedName>
</protein>
<dbReference type="CDD" id="cd03763">
    <property type="entry name" value="proteasome_beta_type_7"/>
    <property type="match status" value="1"/>
</dbReference>
<evidence type="ECO:0000256" key="1">
    <source>
        <dbReference type="ARBA" id="ARBA00004613"/>
    </source>
</evidence>
<dbReference type="GO" id="GO:0005576">
    <property type="term" value="C:extracellular region"/>
    <property type="evidence" value="ECO:0007669"/>
    <property type="project" value="UniProtKB-SubCell"/>
</dbReference>
<dbReference type="SUPFAM" id="SSF56235">
    <property type="entry name" value="N-terminal nucleophile aminohydrolases (Ntn hydrolases)"/>
    <property type="match status" value="1"/>
</dbReference>
<keyword evidence="6" id="KW-0645">Protease</keyword>
<dbReference type="InterPro" id="IPR001254">
    <property type="entry name" value="Trypsin_dom"/>
</dbReference>
<dbReference type="GO" id="GO:0005634">
    <property type="term" value="C:nucleus"/>
    <property type="evidence" value="ECO:0007669"/>
    <property type="project" value="UniProtKB-SubCell"/>
</dbReference>
<comment type="subcellular location">
    <subcellularLocation>
        <location evidence="1">Secreted</location>
    </subcellularLocation>
</comment>
<dbReference type="InterPro" id="IPR009003">
    <property type="entry name" value="Peptidase_S1_PA"/>
</dbReference>
<evidence type="ECO:0000256" key="2">
    <source>
        <dbReference type="ARBA" id="ARBA00022490"/>
    </source>
</evidence>
<dbReference type="PROSITE" id="PS51476">
    <property type="entry name" value="PROTEASOME_BETA_2"/>
    <property type="match status" value="1"/>
</dbReference>
<feature type="region of interest" description="Disordered" evidence="7">
    <location>
        <begin position="1"/>
        <end position="22"/>
    </location>
</feature>
<dbReference type="AlphaFoldDB" id="A0A452V0A7"/>
<accession>A0A452V0A7</accession>
<dbReference type="InterPro" id="IPR033116">
    <property type="entry name" value="TRYPSIN_SER"/>
</dbReference>
<keyword evidence="5" id="KW-1015">Disulfide bond</keyword>
<evidence type="ECO:0000256" key="4">
    <source>
        <dbReference type="ARBA" id="ARBA00022942"/>
    </source>
</evidence>